<dbReference type="PANTHER" id="PTHR16943:SF8">
    <property type="entry name" value="2-METHYLCITRATE DEHYDRATASE"/>
    <property type="match status" value="1"/>
</dbReference>
<dbReference type="InterPro" id="IPR045336">
    <property type="entry name" value="MmgE_PrpD_N"/>
</dbReference>
<dbReference type="Gene3D" id="1.10.4100.10">
    <property type="entry name" value="2-methylcitrate dehydratase PrpD"/>
    <property type="match status" value="1"/>
</dbReference>
<dbReference type="PANTHER" id="PTHR16943">
    <property type="entry name" value="2-METHYLCITRATE DEHYDRATASE-RELATED"/>
    <property type="match status" value="1"/>
</dbReference>
<evidence type="ECO:0000259" key="2">
    <source>
        <dbReference type="Pfam" id="PF03972"/>
    </source>
</evidence>
<sequence length="457" mass="48159">MARNTLVQADPNAPPITRLLAEFVANHPSRGWSDAVDHEAHRTFLNWLGCAVGAAYHEAAEAALAAVGVLQPAPQATVAGRPERVDIASAALLNGIASHIFDFDDTHLKTIIHPAGPVASALLALAELTGASGRQVIDALVLGVDVACRMGNVIYPEHYDRGWHITGTTGMLGAAAGCARLLGLDAGRTQMALGIAASQPVGLREQFGTMTKPFHPGAAARAGLMSALLARQGFTASPRALEAPRGFAQVVSDKSAWHEATDELGRRFEISFNSYKPFACGIVIHPSIDACVQLRAQGVRAEQVERIELKVHPLVLELTGKKEPADGLQGKFSVYHGCAAGLILGKASEDEYTDEIVNRADMVALRRKVEATVDERIGEASADMAAVLTDGRRIHIFVEHAIGSLQRPMSDADLAAKFSGMSDPVLGAPRSAALIAACWGLGEAADVRALAALARPA</sequence>
<evidence type="ECO:0000313" key="5">
    <source>
        <dbReference type="Proteomes" id="UP001501671"/>
    </source>
</evidence>
<feature type="domain" description="MmgE/PrpD N-terminal" evidence="2">
    <location>
        <begin position="20"/>
        <end position="258"/>
    </location>
</feature>
<evidence type="ECO:0000313" key="4">
    <source>
        <dbReference type="EMBL" id="GAA4340424.1"/>
    </source>
</evidence>
<dbReference type="Proteomes" id="UP001501671">
    <property type="component" value="Unassembled WGS sequence"/>
</dbReference>
<dbReference type="InterPro" id="IPR005656">
    <property type="entry name" value="MmgE_PrpD"/>
</dbReference>
<dbReference type="EMBL" id="BAABFO010000025">
    <property type="protein sequence ID" value="GAA4340424.1"/>
    <property type="molecule type" value="Genomic_DNA"/>
</dbReference>
<feature type="domain" description="MmgE/PrpD C-terminal" evidence="3">
    <location>
        <begin position="278"/>
        <end position="439"/>
    </location>
</feature>
<dbReference type="InterPro" id="IPR042188">
    <property type="entry name" value="MmgE/PrpD_sf_2"/>
</dbReference>
<dbReference type="SUPFAM" id="SSF103378">
    <property type="entry name" value="2-methylcitrate dehydratase PrpD"/>
    <property type="match status" value="1"/>
</dbReference>
<evidence type="ECO:0000259" key="3">
    <source>
        <dbReference type="Pfam" id="PF19305"/>
    </source>
</evidence>
<protein>
    <submittedName>
        <fullName evidence="4">MmgE/PrpD family protein</fullName>
    </submittedName>
</protein>
<comment type="caution">
    <text evidence="4">The sequence shown here is derived from an EMBL/GenBank/DDBJ whole genome shotgun (WGS) entry which is preliminary data.</text>
</comment>
<dbReference type="RefSeq" id="WP_345251676.1">
    <property type="nucleotide sequence ID" value="NZ_BAABFO010000025.1"/>
</dbReference>
<dbReference type="Gene3D" id="3.30.1330.120">
    <property type="entry name" value="2-methylcitrate dehydratase PrpD"/>
    <property type="match status" value="1"/>
</dbReference>
<gene>
    <name evidence="4" type="ORF">GCM10023144_40110</name>
</gene>
<dbReference type="InterPro" id="IPR036148">
    <property type="entry name" value="MmgE/PrpD_sf"/>
</dbReference>
<accession>A0ABP8HKA8</accession>
<proteinExistence type="inferred from homology"/>
<reference evidence="5" key="1">
    <citation type="journal article" date="2019" name="Int. J. Syst. Evol. Microbiol.">
        <title>The Global Catalogue of Microorganisms (GCM) 10K type strain sequencing project: providing services to taxonomists for standard genome sequencing and annotation.</title>
        <authorList>
            <consortium name="The Broad Institute Genomics Platform"/>
            <consortium name="The Broad Institute Genome Sequencing Center for Infectious Disease"/>
            <person name="Wu L."/>
            <person name="Ma J."/>
        </authorList>
    </citation>
    <scope>NUCLEOTIDE SEQUENCE [LARGE SCALE GENOMIC DNA]</scope>
    <source>
        <strain evidence="5">JCM 17666</strain>
    </source>
</reference>
<evidence type="ECO:0000256" key="1">
    <source>
        <dbReference type="ARBA" id="ARBA00006174"/>
    </source>
</evidence>
<comment type="similarity">
    <text evidence="1">Belongs to the PrpD family.</text>
</comment>
<dbReference type="InterPro" id="IPR042183">
    <property type="entry name" value="MmgE/PrpD_sf_1"/>
</dbReference>
<keyword evidence="5" id="KW-1185">Reference proteome</keyword>
<organism evidence="4 5">
    <name type="scientific">Pigmentiphaga soli</name>
    <dbReference type="NCBI Taxonomy" id="1007095"/>
    <lineage>
        <taxon>Bacteria</taxon>
        <taxon>Pseudomonadati</taxon>
        <taxon>Pseudomonadota</taxon>
        <taxon>Betaproteobacteria</taxon>
        <taxon>Burkholderiales</taxon>
        <taxon>Alcaligenaceae</taxon>
        <taxon>Pigmentiphaga</taxon>
    </lineage>
</organism>
<name>A0ABP8HKA8_9BURK</name>
<dbReference type="InterPro" id="IPR045337">
    <property type="entry name" value="MmgE_PrpD_C"/>
</dbReference>
<dbReference type="Pfam" id="PF19305">
    <property type="entry name" value="MmgE_PrpD_C"/>
    <property type="match status" value="1"/>
</dbReference>
<dbReference type="Pfam" id="PF03972">
    <property type="entry name" value="MmgE_PrpD_N"/>
    <property type="match status" value="1"/>
</dbReference>